<dbReference type="Proteomes" id="UP000771797">
    <property type="component" value="Unassembled WGS sequence"/>
</dbReference>
<gene>
    <name evidence="1" type="ORF">A6D6_01618</name>
</gene>
<organism evidence="1 2">
    <name type="scientific">Alcanivorax xiamenensis</name>
    <dbReference type="NCBI Taxonomy" id="1177156"/>
    <lineage>
        <taxon>Bacteria</taxon>
        <taxon>Pseudomonadati</taxon>
        <taxon>Pseudomonadota</taxon>
        <taxon>Gammaproteobacteria</taxon>
        <taxon>Oceanospirillales</taxon>
        <taxon>Alcanivoracaceae</taxon>
        <taxon>Alcanivorax</taxon>
    </lineage>
</organism>
<evidence type="ECO:0000313" key="2">
    <source>
        <dbReference type="Proteomes" id="UP000771797"/>
    </source>
</evidence>
<accession>A0ABQ6Y986</accession>
<comment type="caution">
    <text evidence="1">The sequence shown here is derived from an EMBL/GenBank/DDBJ whole genome shotgun (WGS) entry which is preliminary data.</text>
</comment>
<keyword evidence="2" id="KW-1185">Reference proteome</keyword>
<name>A0ABQ6Y986_9GAMM</name>
<protein>
    <submittedName>
        <fullName evidence="1">Uncharacterized protein</fullName>
    </submittedName>
</protein>
<reference evidence="1 2" key="1">
    <citation type="submission" date="2012-09" db="EMBL/GenBank/DDBJ databases">
        <title>Genome Sequence of alkane-degrading Bacterium Alcanivorax sp. 6-D-6.</title>
        <authorList>
            <person name="Lai Q."/>
            <person name="Shao Z."/>
        </authorList>
    </citation>
    <scope>NUCLEOTIDE SEQUENCE [LARGE SCALE GENOMIC DNA]</scope>
    <source>
        <strain evidence="1 2">6-D-6</strain>
    </source>
</reference>
<evidence type="ECO:0000313" key="1">
    <source>
        <dbReference type="EMBL" id="KAF0806283.1"/>
    </source>
</evidence>
<dbReference type="EMBL" id="AQPF01000009">
    <property type="protein sequence ID" value="KAF0806283.1"/>
    <property type="molecule type" value="Genomic_DNA"/>
</dbReference>
<proteinExistence type="predicted"/>
<sequence length="64" mass="6931">MAPSQDLDEDDVRTLIGRHLEWRGNPRLKVGNVKDKDSDTIIAEIVTVDGSLVSALKWTGIAGG</sequence>